<accession>A0AA38LX55</accession>
<sequence length="405" mass="43786">MRAPAHIQRSTSSTSITSSSSKRTSPSSPLHRRASAPAALPSPASAAQTVDSGLAICLFGVGASSKMYDSEFEEDRRRRVVMAEVLPDAEMWRKWEKNEAPLRQGRGWYPALDRHFLELLVISEIACLSHPLNAGGAPGTAERIHRHAIRVRRVACDRIGQERLGAYCDRVKEAFDAYVQGPGRRGWGVPKRSPEREREAAEHAYVSGAEVGRGEDEEDGEGGEEEERGRRLVREGSREREESPEGMSERGAREHDVNEEGMEADPAETPAEMDPEGATAIDPFADPFMDIDLALPSVLLPSLDTSGEHENEGDGDIADEAIPDLSPSRSDSDDAESMAGSVWGLGNAGEGAIGVRIELDDVDETDEEDAGREVGADIEMGGEEVEKMGKRVVASGISVTQFPAA</sequence>
<dbReference type="RefSeq" id="XP_052947306.1">
    <property type="nucleotide sequence ID" value="XM_053092431.1"/>
</dbReference>
<feature type="region of interest" description="Disordered" evidence="1">
    <location>
        <begin position="182"/>
        <end position="283"/>
    </location>
</feature>
<evidence type="ECO:0000256" key="1">
    <source>
        <dbReference type="SAM" id="MobiDB-lite"/>
    </source>
</evidence>
<protein>
    <submittedName>
        <fullName evidence="2">Uncharacterized protein</fullName>
    </submittedName>
</protein>
<dbReference type="Proteomes" id="UP001164286">
    <property type="component" value="Unassembled WGS sequence"/>
</dbReference>
<dbReference type="AlphaFoldDB" id="A0AA38LX55"/>
<feature type="region of interest" description="Disordered" evidence="1">
    <location>
        <begin position="1"/>
        <end position="42"/>
    </location>
</feature>
<dbReference type="EMBL" id="JAKWFO010000004">
    <property type="protein sequence ID" value="KAI9637529.1"/>
    <property type="molecule type" value="Genomic_DNA"/>
</dbReference>
<feature type="compositionally biased region" description="Basic and acidic residues" evidence="1">
    <location>
        <begin position="227"/>
        <end position="258"/>
    </location>
</feature>
<proteinExistence type="predicted"/>
<gene>
    <name evidence="2" type="ORF">MKK02DRAFT_43454</name>
</gene>
<feature type="compositionally biased region" description="Acidic residues" evidence="1">
    <location>
        <begin position="259"/>
        <end position="275"/>
    </location>
</feature>
<feature type="compositionally biased region" description="Low complexity" evidence="1">
    <location>
        <begin position="10"/>
        <end position="42"/>
    </location>
</feature>
<feature type="region of interest" description="Disordered" evidence="1">
    <location>
        <begin position="302"/>
        <end position="345"/>
    </location>
</feature>
<reference evidence="2" key="1">
    <citation type="journal article" date="2022" name="G3 (Bethesda)">
        <title>High quality genome of the basidiomycete yeast Dioszegia hungarica PDD-24b-2 isolated from cloud water.</title>
        <authorList>
            <person name="Jarrige D."/>
            <person name="Haridas S."/>
            <person name="Bleykasten-Grosshans C."/>
            <person name="Joly M."/>
            <person name="Nadalig T."/>
            <person name="Sancelme M."/>
            <person name="Vuilleumier S."/>
            <person name="Grigoriev I.V."/>
            <person name="Amato P."/>
            <person name="Bringel F."/>
        </authorList>
    </citation>
    <scope>NUCLEOTIDE SEQUENCE</scope>
    <source>
        <strain evidence="2">PDD-24b-2</strain>
    </source>
</reference>
<feature type="compositionally biased region" description="Acidic residues" evidence="1">
    <location>
        <begin position="215"/>
        <end position="226"/>
    </location>
</feature>
<evidence type="ECO:0000313" key="3">
    <source>
        <dbReference type="Proteomes" id="UP001164286"/>
    </source>
</evidence>
<feature type="compositionally biased region" description="Acidic residues" evidence="1">
    <location>
        <begin position="313"/>
        <end position="322"/>
    </location>
</feature>
<dbReference type="GeneID" id="77731636"/>
<comment type="caution">
    <text evidence="2">The sequence shown here is derived from an EMBL/GenBank/DDBJ whole genome shotgun (WGS) entry which is preliminary data.</text>
</comment>
<name>A0AA38LX55_9TREE</name>
<organism evidence="2 3">
    <name type="scientific">Dioszegia hungarica</name>
    <dbReference type="NCBI Taxonomy" id="4972"/>
    <lineage>
        <taxon>Eukaryota</taxon>
        <taxon>Fungi</taxon>
        <taxon>Dikarya</taxon>
        <taxon>Basidiomycota</taxon>
        <taxon>Agaricomycotina</taxon>
        <taxon>Tremellomycetes</taxon>
        <taxon>Tremellales</taxon>
        <taxon>Bulleribasidiaceae</taxon>
        <taxon>Dioszegia</taxon>
    </lineage>
</organism>
<evidence type="ECO:0000313" key="2">
    <source>
        <dbReference type="EMBL" id="KAI9637529.1"/>
    </source>
</evidence>
<keyword evidence="3" id="KW-1185">Reference proteome</keyword>
<feature type="compositionally biased region" description="Basic and acidic residues" evidence="1">
    <location>
        <begin position="192"/>
        <end position="202"/>
    </location>
</feature>